<dbReference type="Pfam" id="PF23007">
    <property type="entry name" value="DnaA_N-like_STI"/>
    <property type="match status" value="1"/>
</dbReference>
<dbReference type="GO" id="GO:0046872">
    <property type="term" value="F:metal ion binding"/>
    <property type="evidence" value="ECO:0007669"/>
    <property type="project" value="UniProtKB-KW"/>
</dbReference>
<sequence>MDGRRHSVDVPISKALIALRRVRSLRDPSTNSMSKFTALFENVNWDINSCNGISLQFVEDLRGGSFLEDGQPGHEIEDKSLPQLDGHSGLRKHDLISCVDPMIKLVEEKDFLQKKPDGFLKFLSKPYIPNHKEDGLDSSRPCTNHLEDTDSFSAPIATSLLLENVNHRPKMPRSYQINLRRASRPVADLSSCVGTPKLSTTDAFPEGSSQNTSLLFADAELDRDHRHFGRKIGCCWSRTPKLKGSKHFYSHFENNPIFIRYEDETKRFALRDSRKLYDVDNAPYSASPRSLDQKYRPKSFKDLVGQNVVARSLLGALSTGRLSSFYLFHGPRGSGKTAASRIFAAALNCLALEERGPCGICRECVVLYSGRNRDVREVDCVRLNHSDAVRSLIKSASIPPVSSRFSVFIMDECQLIHEETWAVISSGLENISRHSVFIMITPDLDRLPKTVLSRSQRYHFPKIKDADIVSKLRSICIMEGLDFDAVALDFIAAKSNGSLRDAEMMLDQLSLLGKRITTSMAYELVGIVSDDDLVDLLDLALSSDTSNTVIKARELMRSRVDPVQLTSQLASLIMDILSSSCEEHISEARHKFLRSHTSEADLHKLGHALKILSETEKQLRTSNNQATWLTAALLQLSTSDYASLNEHCLKICSGGVIEKDVRGDGCSKKYISGDCKEHFTSGSSDNDRKCCLRTRDDYRKVLDALWTRAAGLCKSKSLKSFLRKHGKLSSIGLNSGMVVAELEFENPHYVSRAEKSWKVIASSLQCIFGCNVEIRINLVPGPVLNKCSKAKKTSFNFFFCSRRMDQKKRANSERGSDSNCSSYTSEKRMMGDIPNLGCSSECGPQKLHVDRHLRGASSSLRNGDGNVLAMDNGQSLRSSHDCKQQFTGLWVDCSEEELKYWRHQVLKVQEMGIQFKCCWEPSCREKPNVLETQVTCHSAEARANLSVF</sequence>
<evidence type="ECO:0008006" key="11">
    <source>
        <dbReference type="Google" id="ProtNLM"/>
    </source>
</evidence>
<dbReference type="GO" id="GO:0009360">
    <property type="term" value="C:DNA polymerase III complex"/>
    <property type="evidence" value="ECO:0007669"/>
    <property type="project" value="InterPro"/>
</dbReference>
<proteinExistence type="inferred from homology"/>
<evidence type="ECO:0000256" key="5">
    <source>
        <dbReference type="ARBA" id="ARBA00022840"/>
    </source>
</evidence>
<evidence type="ECO:0000259" key="8">
    <source>
        <dbReference type="Pfam" id="PF23007"/>
    </source>
</evidence>
<dbReference type="AlphaFoldDB" id="A0AAN7QVQ7"/>
<dbReference type="GO" id="GO:0003887">
    <property type="term" value="F:DNA-directed DNA polymerase activity"/>
    <property type="evidence" value="ECO:0007669"/>
    <property type="project" value="InterPro"/>
</dbReference>
<dbReference type="GO" id="GO:0003689">
    <property type="term" value="F:DNA clamp loader activity"/>
    <property type="evidence" value="ECO:0007669"/>
    <property type="project" value="TreeGrafter"/>
</dbReference>
<dbReference type="CDD" id="cd18137">
    <property type="entry name" value="HLD_clamp_pol_III_gamma_tau"/>
    <property type="match status" value="1"/>
</dbReference>
<dbReference type="FunFam" id="1.10.8.60:FF:000013">
    <property type="entry name" value="DNA polymerase III subunit gamma/tau"/>
    <property type="match status" value="1"/>
</dbReference>
<reference evidence="9 10" key="1">
    <citation type="journal article" date="2023" name="Hortic Res">
        <title>Pangenome of water caltrop reveals structural variations and asymmetric subgenome divergence after allopolyploidization.</title>
        <authorList>
            <person name="Zhang X."/>
            <person name="Chen Y."/>
            <person name="Wang L."/>
            <person name="Yuan Y."/>
            <person name="Fang M."/>
            <person name="Shi L."/>
            <person name="Lu R."/>
            <person name="Comes H.P."/>
            <person name="Ma Y."/>
            <person name="Chen Y."/>
            <person name="Huang G."/>
            <person name="Zhou Y."/>
            <person name="Zheng Z."/>
            <person name="Qiu Y."/>
        </authorList>
    </citation>
    <scope>NUCLEOTIDE SEQUENCE [LARGE SCALE GENOMIC DNA]</scope>
    <source>
        <strain evidence="9">F231</strain>
    </source>
</reference>
<accession>A0AAN7QVQ7</accession>
<evidence type="ECO:0000259" key="7">
    <source>
        <dbReference type="Pfam" id="PF22608"/>
    </source>
</evidence>
<organism evidence="9 10">
    <name type="scientific">Trapa natans</name>
    <name type="common">Water chestnut</name>
    <dbReference type="NCBI Taxonomy" id="22666"/>
    <lineage>
        <taxon>Eukaryota</taxon>
        <taxon>Viridiplantae</taxon>
        <taxon>Streptophyta</taxon>
        <taxon>Embryophyta</taxon>
        <taxon>Tracheophyta</taxon>
        <taxon>Spermatophyta</taxon>
        <taxon>Magnoliopsida</taxon>
        <taxon>eudicotyledons</taxon>
        <taxon>Gunneridae</taxon>
        <taxon>Pentapetalae</taxon>
        <taxon>rosids</taxon>
        <taxon>malvids</taxon>
        <taxon>Myrtales</taxon>
        <taxon>Lythraceae</taxon>
        <taxon>Trapa</taxon>
    </lineage>
</organism>
<dbReference type="Proteomes" id="UP001346149">
    <property type="component" value="Unassembled WGS sequence"/>
</dbReference>
<dbReference type="GO" id="GO:0005663">
    <property type="term" value="C:DNA replication factor C complex"/>
    <property type="evidence" value="ECO:0007669"/>
    <property type="project" value="TreeGrafter"/>
</dbReference>
<comment type="caution">
    <text evidence="9">The sequence shown here is derived from an EMBL/GenBank/DDBJ whole genome shotgun (WGS) entry which is preliminary data.</text>
</comment>
<dbReference type="SUPFAM" id="SSF52540">
    <property type="entry name" value="P-loop containing nucleoside triphosphate hydrolases"/>
    <property type="match status" value="1"/>
</dbReference>
<evidence type="ECO:0000313" key="10">
    <source>
        <dbReference type="Proteomes" id="UP001346149"/>
    </source>
</evidence>
<dbReference type="PANTHER" id="PTHR11669:SF0">
    <property type="entry name" value="PROTEIN STICHEL-LIKE 2"/>
    <property type="match status" value="1"/>
</dbReference>
<dbReference type="GO" id="GO:0003677">
    <property type="term" value="F:DNA binding"/>
    <property type="evidence" value="ECO:0007669"/>
    <property type="project" value="InterPro"/>
</dbReference>
<dbReference type="InterPro" id="IPR045085">
    <property type="entry name" value="HLD_clamp_pol_III_gamma_tau"/>
</dbReference>
<feature type="domain" description="DNA polymerase III subunit gamma/tau helical lid" evidence="7">
    <location>
        <begin position="468"/>
        <end position="508"/>
    </location>
</feature>
<evidence type="ECO:0000256" key="6">
    <source>
        <dbReference type="ARBA" id="ARBA00023054"/>
    </source>
</evidence>
<dbReference type="Pfam" id="PF13177">
    <property type="entry name" value="DNA_pol3_delta2"/>
    <property type="match status" value="1"/>
</dbReference>
<evidence type="ECO:0000256" key="4">
    <source>
        <dbReference type="ARBA" id="ARBA00022833"/>
    </source>
</evidence>
<dbReference type="NCBIfam" id="TIGR02397">
    <property type="entry name" value="dnaX_nterm"/>
    <property type="match status" value="1"/>
</dbReference>
<dbReference type="InterPro" id="IPR012763">
    <property type="entry name" value="DNA_pol_III_sug/sutau_N"/>
</dbReference>
<dbReference type="Gene3D" id="1.10.8.60">
    <property type="match status" value="1"/>
</dbReference>
<keyword evidence="5" id="KW-0067">ATP-binding</keyword>
<dbReference type="PANTHER" id="PTHR11669">
    <property type="entry name" value="REPLICATION FACTOR C / DNA POLYMERASE III GAMMA-TAU SUBUNIT"/>
    <property type="match status" value="1"/>
</dbReference>
<dbReference type="GO" id="GO:0005524">
    <property type="term" value="F:ATP binding"/>
    <property type="evidence" value="ECO:0007669"/>
    <property type="project" value="UniProtKB-KW"/>
</dbReference>
<dbReference type="Pfam" id="PF22608">
    <property type="entry name" value="DNAX_ATPase_lid"/>
    <property type="match status" value="1"/>
</dbReference>
<name>A0AAN7QVQ7_TRANT</name>
<keyword evidence="2" id="KW-0479">Metal-binding</keyword>
<dbReference type="SUPFAM" id="SSF48019">
    <property type="entry name" value="post-AAA+ oligomerization domain-like"/>
    <property type="match status" value="1"/>
</dbReference>
<dbReference type="GO" id="GO:0006281">
    <property type="term" value="P:DNA repair"/>
    <property type="evidence" value="ECO:0007669"/>
    <property type="project" value="TreeGrafter"/>
</dbReference>
<comment type="similarity">
    <text evidence="1">Belongs to the DnaX/STICHEL family.</text>
</comment>
<gene>
    <name evidence="9" type="ORF">SAY86_005721</name>
</gene>
<dbReference type="GO" id="GO:0006261">
    <property type="term" value="P:DNA-templated DNA replication"/>
    <property type="evidence" value="ECO:0007669"/>
    <property type="project" value="TreeGrafter"/>
</dbReference>
<dbReference type="InterPro" id="IPR027417">
    <property type="entry name" value="P-loop_NTPase"/>
</dbReference>
<evidence type="ECO:0000313" key="9">
    <source>
        <dbReference type="EMBL" id="KAK4777033.1"/>
    </source>
</evidence>
<keyword evidence="3" id="KW-0547">Nucleotide-binding</keyword>
<keyword evidence="10" id="KW-1185">Reference proteome</keyword>
<dbReference type="InterPro" id="IPR054506">
    <property type="entry name" value="DnaA_N-like_STI"/>
</dbReference>
<dbReference type="InterPro" id="IPR050238">
    <property type="entry name" value="DNA_Rep/Repair_Clamp_Loader"/>
</dbReference>
<evidence type="ECO:0000256" key="1">
    <source>
        <dbReference type="ARBA" id="ARBA00006360"/>
    </source>
</evidence>
<protein>
    <recommendedName>
        <fullName evidence="11">AAA+ ATPase domain-containing protein</fullName>
    </recommendedName>
</protein>
<evidence type="ECO:0000256" key="2">
    <source>
        <dbReference type="ARBA" id="ARBA00022723"/>
    </source>
</evidence>
<keyword evidence="4" id="KW-0862">Zinc</keyword>
<evidence type="ECO:0000256" key="3">
    <source>
        <dbReference type="ARBA" id="ARBA00022741"/>
    </source>
</evidence>
<keyword evidence="6" id="KW-0175">Coiled coil</keyword>
<feature type="domain" description="STICHEL DnaA-N-like alpha-beta" evidence="8">
    <location>
        <begin position="696"/>
        <end position="778"/>
    </location>
</feature>
<dbReference type="EMBL" id="JAXQNO010000018">
    <property type="protein sequence ID" value="KAK4777033.1"/>
    <property type="molecule type" value="Genomic_DNA"/>
</dbReference>
<dbReference type="Gene3D" id="1.20.272.10">
    <property type="match status" value="1"/>
</dbReference>
<dbReference type="Gene3D" id="3.40.50.300">
    <property type="entry name" value="P-loop containing nucleotide triphosphate hydrolases"/>
    <property type="match status" value="1"/>
</dbReference>
<dbReference type="InterPro" id="IPR008921">
    <property type="entry name" value="DNA_pol3_clamp-load_cplx_C"/>
</dbReference>